<dbReference type="SUPFAM" id="SSF141868">
    <property type="entry name" value="EAL domain-like"/>
    <property type="match status" value="1"/>
</dbReference>
<dbReference type="NCBIfam" id="TIGR00229">
    <property type="entry name" value="sensory_box"/>
    <property type="match status" value="1"/>
</dbReference>
<dbReference type="InterPro" id="IPR043128">
    <property type="entry name" value="Rev_trsase/Diguanyl_cyclase"/>
</dbReference>
<dbReference type="InterPro" id="IPR035919">
    <property type="entry name" value="EAL_sf"/>
</dbReference>
<evidence type="ECO:0000313" key="6">
    <source>
        <dbReference type="Proteomes" id="UP000679498"/>
    </source>
</evidence>
<dbReference type="NCBIfam" id="TIGR00254">
    <property type="entry name" value="GGDEF"/>
    <property type="match status" value="1"/>
</dbReference>
<dbReference type="RefSeq" id="WP_214813324.1">
    <property type="nucleotide sequence ID" value="NZ_CP075897.1"/>
</dbReference>
<sequence length="952" mass="109984">MSFFKKRVTELTVPGSLDLYTLSDVTYFLENHPDAVYTMDTKGHFISFNNKFPLLLGYDRDSLQKLHFETFLKANEVETVNQFKKRVYAGETVHFTTTVRHKDGHWLTLNVTNIPIYDQRVIIGLYGIARDVSHHQELRTDYQRLLMKDRLTNSIEGVSFVEYFPTSKEVATSPSLATLLQLSKKHLVKMDAYDFLEEIHPEDRTIFREQSLALHKGQIPTFAMQLRMGRRSRFQKIVHCEGVVQTDTTPSSILFILKDATPLIQLEQERDLAIASLKKFFTSLHTTAYEHRYSDDSVTFHAAGFLEPYTDYLRRIEQDHQLWTKLVSAEDLVIMKDAYPKIRQGEVVRLVYRLNYPDRQFWVEETCIPIIDANGDVLGHYGVSTDITRLKEQQHEIWHLSMHDPITDLPNHAFTLEQVRELLTHRSPFTLLTVTFNQHSVLTERFGHEIGEEWIRQTSNAVKKLIKKEVFIGHLFGDKFLIILKGKIDETRAIGLANQLLELTHHRFDVLSYELFSKVFIGITYSVHHDHTAEELIKQTYTALRRAKSISKSNFQFYSSKLDITMYRRYQLERDLRHVISQNQLFLEYQPKVDSWSGRIVGAEALIRWDHPEWGRLAPKDFLSLSEESDLYIHIGDWVLDQACRLIRDLLGEQPEHVVPLSINLSPKRLFYGDFASVVEQHLKKHGVPGHLLEIELLESDVLLEGGQVLETLDRLVDLGVKLSLDDFGTAYSSISYVQRYPVHCLKIDRSFAIHAEHDPKSLSVIKSVIYMAKEFGLTVVAEGIENMQQLNLYRDLECDMIQGYLFSKPVDIETFKQLLANGTLYPKDTGTAPPKEPILSLHAKVTISKLNGQPIQVGSSPILINRCTNRTISFYSSIRLPVKHKLELSLQLHHLTHPDIFIEPTSISELDNGLFYYVADFQVRALSLIVQEQLNHSHHSRVDDFFKQSTV</sequence>
<dbReference type="SMART" id="SM00086">
    <property type="entry name" value="PAC"/>
    <property type="match status" value="2"/>
</dbReference>
<dbReference type="Gene3D" id="3.20.20.450">
    <property type="entry name" value="EAL domain"/>
    <property type="match status" value="1"/>
</dbReference>
<feature type="domain" description="PAS" evidence="1">
    <location>
        <begin position="21"/>
        <end position="63"/>
    </location>
</feature>
<dbReference type="Proteomes" id="UP000679498">
    <property type="component" value="Chromosome"/>
</dbReference>
<dbReference type="InterPro" id="IPR052155">
    <property type="entry name" value="Biofilm_reg_signaling"/>
</dbReference>
<dbReference type="Gene3D" id="3.30.70.270">
    <property type="match status" value="1"/>
</dbReference>
<dbReference type="InterPro" id="IPR001633">
    <property type="entry name" value="EAL_dom"/>
</dbReference>
<dbReference type="InterPro" id="IPR029787">
    <property type="entry name" value="Nucleotide_cyclase"/>
</dbReference>
<gene>
    <name evidence="5" type="ORF">KKI46_14485</name>
</gene>
<evidence type="ECO:0000259" key="1">
    <source>
        <dbReference type="PROSITE" id="PS50112"/>
    </source>
</evidence>
<proteinExistence type="predicted"/>
<dbReference type="Pfam" id="PF13426">
    <property type="entry name" value="PAS_9"/>
    <property type="match status" value="1"/>
</dbReference>
<dbReference type="InterPro" id="IPR000014">
    <property type="entry name" value="PAS"/>
</dbReference>
<dbReference type="EMBL" id="CP075897">
    <property type="protein sequence ID" value="QWB29780.1"/>
    <property type="molecule type" value="Genomic_DNA"/>
</dbReference>
<dbReference type="CDD" id="cd01949">
    <property type="entry name" value="GGDEF"/>
    <property type="match status" value="1"/>
</dbReference>
<reference evidence="5 6" key="1">
    <citation type="submission" date="2021-05" db="EMBL/GenBank/DDBJ databases">
        <title>Biocontrol using Exiguobacterium acetylicum SI17 against litchi downy blight caused by Peronophythora litchii.</title>
        <authorList>
            <person name="Zheng L."/>
        </authorList>
    </citation>
    <scope>NUCLEOTIDE SEQUENCE [LARGE SCALE GENOMIC DNA]</scope>
    <source>
        <strain evidence="5 6">SI17</strain>
    </source>
</reference>
<dbReference type="PROSITE" id="PS50112">
    <property type="entry name" value="PAS"/>
    <property type="match status" value="1"/>
</dbReference>
<dbReference type="Gene3D" id="3.30.450.20">
    <property type="entry name" value="PAS domain"/>
    <property type="match status" value="2"/>
</dbReference>
<evidence type="ECO:0000259" key="2">
    <source>
        <dbReference type="PROSITE" id="PS50113"/>
    </source>
</evidence>
<protein>
    <submittedName>
        <fullName evidence="5">EAL domain-containing protein</fullName>
    </submittedName>
</protein>
<dbReference type="Pfam" id="PF00563">
    <property type="entry name" value="EAL"/>
    <property type="match status" value="1"/>
</dbReference>
<dbReference type="InterPro" id="IPR000160">
    <property type="entry name" value="GGDEF_dom"/>
</dbReference>
<dbReference type="PROSITE" id="PS50887">
    <property type="entry name" value="GGDEF"/>
    <property type="match status" value="1"/>
</dbReference>
<dbReference type="PANTHER" id="PTHR44757">
    <property type="entry name" value="DIGUANYLATE CYCLASE DGCP"/>
    <property type="match status" value="1"/>
</dbReference>
<dbReference type="InterPro" id="IPR001610">
    <property type="entry name" value="PAC"/>
</dbReference>
<dbReference type="InterPro" id="IPR035965">
    <property type="entry name" value="PAS-like_dom_sf"/>
</dbReference>
<dbReference type="SMART" id="SM00052">
    <property type="entry name" value="EAL"/>
    <property type="match status" value="1"/>
</dbReference>
<feature type="domain" description="PAC" evidence="2">
    <location>
        <begin position="93"/>
        <end position="144"/>
    </location>
</feature>
<dbReference type="Pfam" id="PF00990">
    <property type="entry name" value="GGDEF"/>
    <property type="match status" value="1"/>
</dbReference>
<dbReference type="InterPro" id="IPR000700">
    <property type="entry name" value="PAS-assoc_C"/>
</dbReference>
<evidence type="ECO:0000259" key="4">
    <source>
        <dbReference type="PROSITE" id="PS50887"/>
    </source>
</evidence>
<keyword evidence="6" id="KW-1185">Reference proteome</keyword>
<dbReference type="InterPro" id="IPR013656">
    <property type="entry name" value="PAS_4"/>
</dbReference>
<dbReference type="SUPFAM" id="SSF55073">
    <property type="entry name" value="Nucleotide cyclase"/>
    <property type="match status" value="1"/>
</dbReference>
<feature type="domain" description="PAC" evidence="2">
    <location>
        <begin position="344"/>
        <end position="399"/>
    </location>
</feature>
<dbReference type="PROSITE" id="PS50113">
    <property type="entry name" value="PAC"/>
    <property type="match status" value="2"/>
</dbReference>
<accession>A0ABX8G866</accession>
<dbReference type="PANTHER" id="PTHR44757:SF2">
    <property type="entry name" value="BIOFILM ARCHITECTURE MAINTENANCE PROTEIN MBAA"/>
    <property type="match status" value="1"/>
</dbReference>
<feature type="domain" description="GGDEF" evidence="4">
    <location>
        <begin position="427"/>
        <end position="560"/>
    </location>
</feature>
<dbReference type="CDD" id="cd01948">
    <property type="entry name" value="EAL"/>
    <property type="match status" value="1"/>
</dbReference>
<evidence type="ECO:0000313" key="5">
    <source>
        <dbReference type="EMBL" id="QWB29780.1"/>
    </source>
</evidence>
<dbReference type="SUPFAM" id="SSF55785">
    <property type="entry name" value="PYP-like sensor domain (PAS domain)"/>
    <property type="match status" value="2"/>
</dbReference>
<dbReference type="CDD" id="cd00130">
    <property type="entry name" value="PAS"/>
    <property type="match status" value="1"/>
</dbReference>
<dbReference type="PROSITE" id="PS50883">
    <property type="entry name" value="EAL"/>
    <property type="match status" value="1"/>
</dbReference>
<dbReference type="GeneID" id="88812901"/>
<organism evidence="5 6">
    <name type="scientific">Exiguobacterium acetylicum</name>
    <name type="common">Brevibacterium acetylicum</name>
    <dbReference type="NCBI Taxonomy" id="41170"/>
    <lineage>
        <taxon>Bacteria</taxon>
        <taxon>Bacillati</taxon>
        <taxon>Bacillota</taxon>
        <taxon>Bacilli</taxon>
        <taxon>Bacillales</taxon>
        <taxon>Bacillales Family XII. Incertae Sedis</taxon>
        <taxon>Exiguobacterium</taxon>
    </lineage>
</organism>
<dbReference type="Pfam" id="PF08448">
    <property type="entry name" value="PAS_4"/>
    <property type="match status" value="1"/>
</dbReference>
<evidence type="ECO:0000259" key="3">
    <source>
        <dbReference type="PROSITE" id="PS50883"/>
    </source>
</evidence>
<name>A0ABX8G866_EXIAC</name>
<feature type="domain" description="EAL" evidence="3">
    <location>
        <begin position="569"/>
        <end position="824"/>
    </location>
</feature>
<dbReference type="SMART" id="SM00267">
    <property type="entry name" value="GGDEF"/>
    <property type="match status" value="1"/>
</dbReference>